<dbReference type="PROSITE" id="PS01134">
    <property type="entry name" value="FTSZ_1"/>
    <property type="match status" value="1"/>
</dbReference>
<evidence type="ECO:0000256" key="3">
    <source>
        <dbReference type="ARBA" id="ARBA00022741"/>
    </source>
</evidence>
<feature type="compositionally biased region" description="Basic and acidic residues" evidence="8">
    <location>
        <begin position="452"/>
        <end position="462"/>
    </location>
</feature>
<feature type="region of interest" description="Disordered" evidence="8">
    <location>
        <begin position="449"/>
        <end position="480"/>
    </location>
</feature>
<dbReference type="HOGENOM" id="CLU_024865_5_2_5"/>
<keyword evidence="4 5" id="KW-0342">GTP-binding</keyword>
<evidence type="ECO:0000256" key="5">
    <source>
        <dbReference type="HAMAP-Rule" id="MF_00909"/>
    </source>
</evidence>
<dbReference type="FunFam" id="3.40.50.1440:FF:000001">
    <property type="entry name" value="Cell division protein FtsZ"/>
    <property type="match status" value="1"/>
</dbReference>
<keyword evidence="5 7" id="KW-0717">Septation</keyword>
<dbReference type="SUPFAM" id="SSF55307">
    <property type="entry name" value="Tubulin C-terminal domain-like"/>
    <property type="match status" value="1"/>
</dbReference>
<dbReference type="SUPFAM" id="SSF52490">
    <property type="entry name" value="Tubulin nucleotide-binding domain-like"/>
    <property type="match status" value="1"/>
</dbReference>
<dbReference type="RefSeq" id="WP_011388699.1">
    <property type="nucleotide sequence ID" value="NC_007643.1"/>
</dbReference>
<evidence type="ECO:0000256" key="4">
    <source>
        <dbReference type="ARBA" id="ARBA00023134"/>
    </source>
</evidence>
<evidence type="ECO:0000313" key="11">
    <source>
        <dbReference type="EMBL" id="ABC21745.1"/>
    </source>
</evidence>
<evidence type="ECO:0000256" key="8">
    <source>
        <dbReference type="SAM" id="MobiDB-lite"/>
    </source>
</evidence>
<dbReference type="Gene3D" id="3.30.1330.20">
    <property type="entry name" value="Tubulin/FtsZ, C-terminal domain"/>
    <property type="match status" value="1"/>
</dbReference>
<feature type="compositionally biased region" description="Basic and acidic residues" evidence="8">
    <location>
        <begin position="509"/>
        <end position="541"/>
    </location>
</feature>
<dbReference type="GO" id="GO:0032153">
    <property type="term" value="C:cell division site"/>
    <property type="evidence" value="ECO:0007669"/>
    <property type="project" value="UniProtKB-UniRule"/>
</dbReference>
<dbReference type="EnsemblBacteria" id="ABC21745">
    <property type="protein sequence ID" value="ABC21745"/>
    <property type="gene ID" value="Rru_A0944"/>
</dbReference>
<evidence type="ECO:0000256" key="1">
    <source>
        <dbReference type="ARBA" id="ARBA00009690"/>
    </source>
</evidence>
<evidence type="ECO:0000259" key="9">
    <source>
        <dbReference type="SMART" id="SM00864"/>
    </source>
</evidence>
<dbReference type="Proteomes" id="UP000001929">
    <property type="component" value="Chromosome"/>
</dbReference>
<dbReference type="InterPro" id="IPR008280">
    <property type="entry name" value="Tub_FtsZ_C"/>
</dbReference>
<dbReference type="PATRIC" id="fig|269796.9.peg.1000"/>
<sequence length="665" mass="70166">MAIKITLPEGPETPHLKPRITVVGVGGAGGNAVNNMIDAELAGVDFVVANTDAQALCHSRTSRRIQLGTEATRGLGAGARPEVGRVAAEEAVEAIAGELQGANMVFITAGMGGGTGTGAAPVVASVARELGILTVGVVTKPFQFEGAHRMRLAEAGIDELAQFVDTLIIIPNQNLFRVANEKTTFADAFKLADDVLYSGVRSVTDLMINPGLINLDFADVRTVMQNMGRAMMGTGEAEGERRALEAAEAAIANPLLEDTSMRGARGVLINITGGTDVTLYEVDEAANRIRDEVESDAHIIFGSSLDPSLDGHIRVSVVATGINAEDVARLNGNDPGQAVRAVADPRPEARIVPEVKIARPAERSHAERIAAAVGAERAGLTAAKAALAGRPPLAGQPAAAYAAEGHDGAPAMVGKSAKAEKAVRLLESLVLEANAKKDAKAAIAGSAALARPELRPEPRPEPRPPVIAPRGALAPRLSRDTFIPSPAMEVNARGTAAMAAAQVPSYETRSSDRDVSRAGRLEAPEPEHEPARRPLMSREEEPIAAYRDDDLDPGEVYVDDVAYDPRPAREFRPALPEGARAAYQAQMRRATEDHPREEPRAPRVEKPSLLARITGLGGRSAGHEHRDGNPLLSAKTLSAQADDRPVASQPDDQLEIPAFLRRQAN</sequence>
<reference evidence="11 12" key="1">
    <citation type="journal article" date="2011" name="Stand. Genomic Sci.">
        <title>Complete genome sequence of Rhodospirillum rubrum type strain (S1).</title>
        <authorList>
            <person name="Munk A.C."/>
            <person name="Copeland A."/>
            <person name="Lucas S."/>
            <person name="Lapidus A."/>
            <person name="Del Rio T.G."/>
            <person name="Barry K."/>
            <person name="Detter J.C."/>
            <person name="Hammon N."/>
            <person name="Israni S."/>
            <person name="Pitluck S."/>
            <person name="Brettin T."/>
            <person name="Bruce D."/>
            <person name="Han C."/>
            <person name="Tapia R."/>
            <person name="Gilna P."/>
            <person name="Schmutz J."/>
            <person name="Larimer F."/>
            <person name="Land M."/>
            <person name="Kyrpides N.C."/>
            <person name="Mavromatis K."/>
            <person name="Richardson P."/>
            <person name="Rohde M."/>
            <person name="Goker M."/>
            <person name="Klenk H.P."/>
            <person name="Zhang Y."/>
            <person name="Roberts G.P."/>
            <person name="Reslewic S."/>
            <person name="Schwartz D.C."/>
        </authorList>
    </citation>
    <scope>NUCLEOTIDE SEQUENCE [LARGE SCALE GENOMIC DNA]</scope>
    <source>
        <strain evidence="12">ATCC 11170 / ATH 1.1.1 / DSM 467 / LMG 4362 / NCIMB 8255 / S1</strain>
    </source>
</reference>
<organism evidence="11 12">
    <name type="scientific">Rhodospirillum rubrum (strain ATCC 11170 / ATH 1.1.1 / DSM 467 / LMG 4362 / NCIMB 8255 / S1)</name>
    <dbReference type="NCBI Taxonomy" id="269796"/>
    <lineage>
        <taxon>Bacteria</taxon>
        <taxon>Pseudomonadati</taxon>
        <taxon>Pseudomonadota</taxon>
        <taxon>Alphaproteobacteria</taxon>
        <taxon>Rhodospirillales</taxon>
        <taxon>Rhodospirillaceae</taxon>
        <taxon>Rhodospirillum</taxon>
    </lineage>
</organism>
<feature type="domain" description="Tubulin/FtsZ GTPase" evidence="9">
    <location>
        <begin position="19"/>
        <end position="211"/>
    </location>
</feature>
<dbReference type="InterPro" id="IPR024757">
    <property type="entry name" value="FtsZ_C"/>
</dbReference>
<dbReference type="GO" id="GO:0003924">
    <property type="term" value="F:GTPase activity"/>
    <property type="evidence" value="ECO:0007669"/>
    <property type="project" value="UniProtKB-UniRule"/>
</dbReference>
<protein>
    <recommendedName>
        <fullName evidence="5 6">Cell division protein FtsZ</fullName>
    </recommendedName>
</protein>
<keyword evidence="2 5" id="KW-0963">Cytoplasm</keyword>
<keyword evidence="3 5" id="KW-0547">Nucleotide-binding</keyword>
<dbReference type="InterPro" id="IPR000158">
    <property type="entry name" value="Cell_div_FtsZ"/>
</dbReference>
<feature type="binding site" evidence="5">
    <location>
        <position position="193"/>
    </location>
    <ligand>
        <name>GTP</name>
        <dbReference type="ChEBI" id="CHEBI:37565"/>
    </ligand>
</feature>
<dbReference type="Pfam" id="PF00091">
    <property type="entry name" value="Tubulin"/>
    <property type="match status" value="1"/>
</dbReference>
<dbReference type="InterPro" id="IPR045061">
    <property type="entry name" value="FtsZ/CetZ"/>
</dbReference>
<feature type="domain" description="Tubulin/FtsZ 2-layer sandwich" evidence="10">
    <location>
        <begin position="213"/>
        <end position="331"/>
    </location>
</feature>
<dbReference type="AlphaFoldDB" id="Q2RVV0"/>
<dbReference type="InterPro" id="IPR003008">
    <property type="entry name" value="Tubulin_FtsZ_GTPase"/>
</dbReference>
<dbReference type="GO" id="GO:0051258">
    <property type="term" value="P:protein polymerization"/>
    <property type="evidence" value="ECO:0007669"/>
    <property type="project" value="UniProtKB-UniRule"/>
</dbReference>
<dbReference type="CDD" id="cd02201">
    <property type="entry name" value="FtsZ_type1"/>
    <property type="match status" value="1"/>
</dbReference>
<dbReference type="KEGG" id="rru:Rru_A0944"/>
<comment type="subcellular location">
    <subcellularLocation>
        <location evidence="5">Cytoplasm</location>
    </subcellularLocation>
    <text evidence="5">Assembles at midcell at the inner surface of the cytoplasmic membrane.</text>
</comment>
<feature type="compositionally biased region" description="Low complexity" evidence="8">
    <location>
        <begin position="579"/>
        <end position="588"/>
    </location>
</feature>
<dbReference type="Pfam" id="PF12327">
    <property type="entry name" value="FtsZ_C"/>
    <property type="match status" value="1"/>
</dbReference>
<name>Q2RVV0_RHORT</name>
<dbReference type="NCBIfam" id="TIGR00065">
    <property type="entry name" value="ftsZ"/>
    <property type="match status" value="1"/>
</dbReference>
<comment type="subunit">
    <text evidence="5">Homodimer. Polymerizes to form a dynamic ring structure in a strictly GTP-dependent manner. Interacts directly with several other division proteins.</text>
</comment>
<gene>
    <name evidence="5" type="primary">ftsZ</name>
    <name evidence="11" type="ordered locus">Rru_A0944</name>
</gene>
<dbReference type="InterPro" id="IPR018316">
    <property type="entry name" value="Tubulin/FtsZ_2-layer-sand-dom"/>
</dbReference>
<dbReference type="GO" id="GO:0043093">
    <property type="term" value="P:FtsZ-dependent cytokinesis"/>
    <property type="evidence" value="ECO:0007669"/>
    <property type="project" value="UniProtKB-UniRule"/>
</dbReference>
<accession>Q2RVV0</accession>
<dbReference type="Gene3D" id="3.40.50.1440">
    <property type="entry name" value="Tubulin/FtsZ, GTPase domain"/>
    <property type="match status" value="1"/>
</dbReference>
<dbReference type="PROSITE" id="PS01135">
    <property type="entry name" value="FTSZ_2"/>
    <property type="match status" value="1"/>
</dbReference>
<feature type="binding site" evidence="5">
    <location>
        <begin position="114"/>
        <end position="116"/>
    </location>
    <ligand>
        <name>GTP</name>
        <dbReference type="ChEBI" id="CHEBI:37565"/>
    </ligand>
</feature>
<dbReference type="GO" id="GO:0000917">
    <property type="term" value="P:division septum assembly"/>
    <property type="evidence" value="ECO:0007669"/>
    <property type="project" value="UniProtKB-KW"/>
</dbReference>
<evidence type="ECO:0000256" key="7">
    <source>
        <dbReference type="RuleBase" id="RU000631"/>
    </source>
</evidence>
<dbReference type="PRINTS" id="PR00423">
    <property type="entry name" value="CELLDVISFTSZ"/>
</dbReference>
<evidence type="ECO:0000256" key="6">
    <source>
        <dbReference type="NCBIfam" id="TIGR00065"/>
    </source>
</evidence>
<evidence type="ECO:0000256" key="2">
    <source>
        <dbReference type="ARBA" id="ARBA00022490"/>
    </source>
</evidence>
<feature type="binding site" evidence="5">
    <location>
        <position position="145"/>
    </location>
    <ligand>
        <name>GTP</name>
        <dbReference type="ChEBI" id="CHEBI:37565"/>
    </ligand>
</feature>
<dbReference type="PhylomeDB" id="Q2RVV0"/>
<feature type="compositionally biased region" description="Acidic residues" evidence="8">
    <location>
        <begin position="549"/>
        <end position="562"/>
    </location>
</feature>
<keyword evidence="12" id="KW-1185">Reference proteome</keyword>
<comment type="function">
    <text evidence="5 7">Essential cell division protein that forms a contractile ring structure (Z ring) at the future cell division site. The regulation of the ring assembly controls the timing and the location of cell division. One of the functions of the FtsZ ring is to recruit other cell division proteins to the septum to produce a new cell wall between the dividing cells. Binds GTP and shows GTPase activity.</text>
</comment>
<dbReference type="PANTHER" id="PTHR30314:SF3">
    <property type="entry name" value="MITOCHONDRIAL DIVISION PROTEIN FSZA"/>
    <property type="match status" value="1"/>
</dbReference>
<feature type="compositionally biased region" description="Basic and acidic residues" evidence="8">
    <location>
        <begin position="589"/>
        <end position="606"/>
    </location>
</feature>
<dbReference type="GO" id="GO:0005525">
    <property type="term" value="F:GTP binding"/>
    <property type="evidence" value="ECO:0007669"/>
    <property type="project" value="UniProtKB-UniRule"/>
</dbReference>
<feature type="region of interest" description="Disordered" evidence="8">
    <location>
        <begin position="496"/>
        <end position="665"/>
    </location>
</feature>
<dbReference type="GO" id="GO:0005737">
    <property type="term" value="C:cytoplasm"/>
    <property type="evidence" value="ECO:0007669"/>
    <property type="project" value="UniProtKB-SubCell"/>
</dbReference>
<dbReference type="HAMAP" id="MF_00909">
    <property type="entry name" value="FtsZ"/>
    <property type="match status" value="1"/>
</dbReference>
<dbReference type="InterPro" id="IPR036525">
    <property type="entry name" value="Tubulin/FtsZ_GTPase_sf"/>
</dbReference>
<dbReference type="InterPro" id="IPR020805">
    <property type="entry name" value="Cell_div_FtsZ_CS"/>
</dbReference>
<feature type="binding site" evidence="5">
    <location>
        <position position="149"/>
    </location>
    <ligand>
        <name>GTP</name>
        <dbReference type="ChEBI" id="CHEBI:37565"/>
    </ligand>
</feature>
<dbReference type="SMART" id="SM00864">
    <property type="entry name" value="Tubulin"/>
    <property type="match status" value="1"/>
</dbReference>
<dbReference type="FunFam" id="3.30.1330.20:FF:000011">
    <property type="entry name" value="Cell division protein FtsZ"/>
    <property type="match status" value="1"/>
</dbReference>
<proteinExistence type="inferred from homology"/>
<dbReference type="PANTHER" id="PTHR30314">
    <property type="entry name" value="CELL DIVISION PROTEIN FTSZ-RELATED"/>
    <property type="match status" value="1"/>
</dbReference>
<evidence type="ECO:0000313" key="12">
    <source>
        <dbReference type="Proteomes" id="UP000001929"/>
    </source>
</evidence>
<dbReference type="SMART" id="SM00865">
    <property type="entry name" value="Tubulin_C"/>
    <property type="match status" value="1"/>
</dbReference>
<dbReference type="InterPro" id="IPR037103">
    <property type="entry name" value="Tubulin/FtsZ-like_C"/>
</dbReference>
<keyword evidence="5 7" id="KW-0132">Cell division</keyword>
<evidence type="ECO:0000259" key="10">
    <source>
        <dbReference type="SMART" id="SM00865"/>
    </source>
</evidence>
<dbReference type="eggNOG" id="COG0206">
    <property type="taxonomic scope" value="Bacteria"/>
</dbReference>
<dbReference type="STRING" id="269796.Rru_A0944"/>
<keyword evidence="5 7" id="KW-0131">Cell cycle</keyword>
<comment type="similarity">
    <text evidence="1 5 7">Belongs to the FtsZ family.</text>
</comment>
<feature type="binding site" evidence="5">
    <location>
        <begin position="27"/>
        <end position="31"/>
    </location>
    <ligand>
        <name>GTP</name>
        <dbReference type="ChEBI" id="CHEBI:37565"/>
    </ligand>
</feature>
<dbReference type="EMBL" id="CP000230">
    <property type="protein sequence ID" value="ABC21745.1"/>
    <property type="molecule type" value="Genomic_DNA"/>
</dbReference>